<organism evidence="9 10">
    <name type="scientific">Christiangramia crocea</name>
    <dbReference type="NCBI Taxonomy" id="2904124"/>
    <lineage>
        <taxon>Bacteria</taxon>
        <taxon>Pseudomonadati</taxon>
        <taxon>Bacteroidota</taxon>
        <taxon>Flavobacteriia</taxon>
        <taxon>Flavobacteriales</taxon>
        <taxon>Flavobacteriaceae</taxon>
        <taxon>Christiangramia</taxon>
    </lineage>
</organism>
<dbReference type="GO" id="GO:0006298">
    <property type="term" value="P:mismatch repair"/>
    <property type="evidence" value="ECO:0007669"/>
    <property type="project" value="TreeGrafter"/>
</dbReference>
<dbReference type="GO" id="GO:0032357">
    <property type="term" value="F:oxidized purine DNA binding"/>
    <property type="evidence" value="ECO:0007669"/>
    <property type="project" value="TreeGrafter"/>
</dbReference>
<feature type="non-terminal residue" evidence="9">
    <location>
        <position position="58"/>
    </location>
</feature>
<dbReference type="SUPFAM" id="SSF48150">
    <property type="entry name" value="DNA-glycosylase"/>
    <property type="match status" value="1"/>
</dbReference>
<dbReference type="GO" id="GO:0034039">
    <property type="term" value="F:8-oxo-7,8-dihydroguanine DNA N-glycosylase activity"/>
    <property type="evidence" value="ECO:0007669"/>
    <property type="project" value="TreeGrafter"/>
</dbReference>
<dbReference type="PANTHER" id="PTHR42944:SF1">
    <property type="entry name" value="ADENINE DNA GLYCOSYLASE"/>
    <property type="match status" value="1"/>
</dbReference>
<keyword evidence="6" id="KW-0411">Iron-sulfur</keyword>
<dbReference type="Gene3D" id="1.10.340.30">
    <property type="entry name" value="Hypothetical protein, domain 2"/>
    <property type="match status" value="1"/>
</dbReference>
<dbReference type="GO" id="GO:0000701">
    <property type="term" value="F:purine-specific mismatch base pair DNA N-glycosylase activity"/>
    <property type="evidence" value="ECO:0007669"/>
    <property type="project" value="TreeGrafter"/>
</dbReference>
<dbReference type="GO" id="GO:0046872">
    <property type="term" value="F:metal ion binding"/>
    <property type="evidence" value="ECO:0007669"/>
    <property type="project" value="UniProtKB-KW"/>
</dbReference>
<keyword evidence="8" id="KW-0326">Glycosidase</keyword>
<evidence type="ECO:0000256" key="2">
    <source>
        <dbReference type="ARBA" id="ARBA00022723"/>
    </source>
</evidence>
<dbReference type="PANTHER" id="PTHR42944">
    <property type="entry name" value="ADENINE DNA GLYCOSYLASE"/>
    <property type="match status" value="1"/>
</dbReference>
<reference evidence="9" key="1">
    <citation type="submission" date="2021-12" db="EMBL/GenBank/DDBJ databases">
        <title>Description of Gramella crocea sp. nov., a new bacterium isolated from activated sludge.</title>
        <authorList>
            <person name="Zhang X."/>
        </authorList>
    </citation>
    <scope>NUCLEOTIDE SEQUENCE</scope>
    <source>
        <strain evidence="9">YB25</strain>
    </source>
</reference>
<keyword evidence="2" id="KW-0479">Metal-binding</keyword>
<dbReference type="Gene3D" id="1.10.1670.10">
    <property type="entry name" value="Helix-hairpin-Helix base-excision DNA repair enzymes (C-terminal)"/>
    <property type="match status" value="1"/>
</dbReference>
<proteinExistence type="predicted"/>
<sequence>MDFSNRLTIWYLQNKRDLPWRDTHEPYQIWLSEIMLQQTRIEQGLPYYNKFIKAYPSV</sequence>
<dbReference type="GO" id="GO:0006284">
    <property type="term" value="P:base-excision repair"/>
    <property type="evidence" value="ECO:0007669"/>
    <property type="project" value="InterPro"/>
</dbReference>
<comment type="caution">
    <text evidence="9">The sequence shown here is derived from an EMBL/GenBank/DDBJ whole genome shotgun (WGS) entry which is preliminary data.</text>
</comment>
<keyword evidence="10" id="KW-1185">Reference proteome</keyword>
<dbReference type="GO" id="GO:0035485">
    <property type="term" value="F:adenine/guanine mispair binding"/>
    <property type="evidence" value="ECO:0007669"/>
    <property type="project" value="TreeGrafter"/>
</dbReference>
<evidence type="ECO:0000256" key="8">
    <source>
        <dbReference type="ARBA" id="ARBA00023295"/>
    </source>
</evidence>
<dbReference type="AlphaFoldDB" id="A0A9X1UVB1"/>
<keyword evidence="7" id="KW-0234">DNA repair</keyword>
<keyword evidence="3" id="KW-0227">DNA damage</keyword>
<evidence type="ECO:0000256" key="3">
    <source>
        <dbReference type="ARBA" id="ARBA00022763"/>
    </source>
</evidence>
<evidence type="ECO:0000256" key="4">
    <source>
        <dbReference type="ARBA" id="ARBA00022801"/>
    </source>
</evidence>
<evidence type="ECO:0000313" key="10">
    <source>
        <dbReference type="Proteomes" id="UP001139344"/>
    </source>
</evidence>
<dbReference type="EMBL" id="JAJSON010000009">
    <property type="protein sequence ID" value="MCG9970720.1"/>
    <property type="molecule type" value="Genomic_DNA"/>
</dbReference>
<evidence type="ECO:0000256" key="5">
    <source>
        <dbReference type="ARBA" id="ARBA00023004"/>
    </source>
</evidence>
<keyword evidence="5" id="KW-0408">Iron</keyword>
<evidence type="ECO:0000256" key="6">
    <source>
        <dbReference type="ARBA" id="ARBA00023014"/>
    </source>
</evidence>
<dbReference type="InterPro" id="IPR023170">
    <property type="entry name" value="HhH_base_excis_C"/>
</dbReference>
<dbReference type="InterPro" id="IPR011257">
    <property type="entry name" value="DNA_glycosylase"/>
</dbReference>
<evidence type="ECO:0000256" key="7">
    <source>
        <dbReference type="ARBA" id="ARBA00023204"/>
    </source>
</evidence>
<evidence type="ECO:0000256" key="1">
    <source>
        <dbReference type="ARBA" id="ARBA00001966"/>
    </source>
</evidence>
<comment type="cofactor">
    <cofactor evidence="1">
        <name>[4Fe-4S] cluster</name>
        <dbReference type="ChEBI" id="CHEBI:49883"/>
    </cofactor>
</comment>
<evidence type="ECO:0000313" key="9">
    <source>
        <dbReference type="EMBL" id="MCG9970720.1"/>
    </source>
</evidence>
<name>A0A9X1UVB1_9FLAO</name>
<accession>A0A9X1UVB1</accession>
<dbReference type="GO" id="GO:0051536">
    <property type="term" value="F:iron-sulfur cluster binding"/>
    <property type="evidence" value="ECO:0007669"/>
    <property type="project" value="UniProtKB-KW"/>
</dbReference>
<dbReference type="InterPro" id="IPR044298">
    <property type="entry name" value="MIG/MutY"/>
</dbReference>
<protein>
    <submittedName>
        <fullName evidence="9">A/G-specific adenine glycosylase</fullName>
    </submittedName>
</protein>
<dbReference type="Proteomes" id="UP001139344">
    <property type="component" value="Unassembled WGS sequence"/>
</dbReference>
<keyword evidence="4" id="KW-0378">Hydrolase</keyword>
<gene>
    <name evidence="9" type="ORF">LU635_03640</name>
</gene>